<dbReference type="PANTHER" id="PTHR13383">
    <property type="entry name" value="RIBONUCLEASE H2 SUBUNIT B"/>
    <property type="match status" value="1"/>
</dbReference>
<dbReference type="GO" id="GO:0006401">
    <property type="term" value="P:RNA catabolic process"/>
    <property type="evidence" value="ECO:0007669"/>
    <property type="project" value="TreeGrafter"/>
</dbReference>
<evidence type="ECO:0000313" key="4">
    <source>
        <dbReference type="EMBL" id="VDN10542.1"/>
    </source>
</evidence>
<dbReference type="PANTHER" id="PTHR13383:SF11">
    <property type="entry name" value="RIBONUCLEASE H2 SUBUNIT B"/>
    <property type="match status" value="1"/>
</dbReference>
<evidence type="ECO:0000256" key="2">
    <source>
        <dbReference type="ARBA" id="ARBA00011277"/>
    </source>
</evidence>
<keyword evidence="5" id="KW-1185">Reference proteome</keyword>
<comment type="similarity">
    <text evidence="1">Belongs to the RNase H2 subunit B family.</text>
</comment>
<protein>
    <recommendedName>
        <fullName evidence="3">Ribonuclease H2 subunit B wHTH domain-containing protein</fullName>
    </recommendedName>
</protein>
<dbReference type="OrthoDB" id="29098at2759"/>
<comment type="subunit">
    <text evidence="2">The RNase H2 complex is a heterotrimer composed of the catalytic subunit RNASEH2A and the non-catalytic subunits RNASEH2B and RNASEH2C.</text>
</comment>
<proteinExistence type="inferred from homology"/>
<dbReference type="GO" id="GO:0032299">
    <property type="term" value="C:ribonuclease H2 complex"/>
    <property type="evidence" value="ECO:0007669"/>
    <property type="project" value="InterPro"/>
</dbReference>
<dbReference type="Pfam" id="PF09468">
    <property type="entry name" value="RNase_H2-Ydr279"/>
    <property type="match status" value="1"/>
</dbReference>
<organism evidence="4 5">
    <name type="scientific">Dibothriocephalus latus</name>
    <name type="common">Fish tapeworm</name>
    <name type="synonym">Diphyllobothrium latum</name>
    <dbReference type="NCBI Taxonomy" id="60516"/>
    <lineage>
        <taxon>Eukaryota</taxon>
        <taxon>Metazoa</taxon>
        <taxon>Spiralia</taxon>
        <taxon>Lophotrochozoa</taxon>
        <taxon>Platyhelminthes</taxon>
        <taxon>Cestoda</taxon>
        <taxon>Eucestoda</taxon>
        <taxon>Diphyllobothriidea</taxon>
        <taxon>Diphyllobothriidae</taxon>
        <taxon>Dibothriocephalus</taxon>
    </lineage>
</organism>
<dbReference type="EMBL" id="UYRU01049393">
    <property type="protein sequence ID" value="VDN10542.1"/>
    <property type="molecule type" value="Genomic_DNA"/>
</dbReference>
<evidence type="ECO:0000259" key="3">
    <source>
        <dbReference type="Pfam" id="PF09468"/>
    </source>
</evidence>
<evidence type="ECO:0000256" key="1">
    <source>
        <dbReference type="ARBA" id="ARBA00009823"/>
    </source>
</evidence>
<accession>A0A3P7NQ08</accession>
<dbReference type="AlphaFoldDB" id="A0A3P7NQ08"/>
<name>A0A3P7NQ08_DIBLA</name>
<reference evidence="4 5" key="1">
    <citation type="submission" date="2018-11" db="EMBL/GenBank/DDBJ databases">
        <authorList>
            <consortium name="Pathogen Informatics"/>
        </authorList>
    </citation>
    <scope>NUCLEOTIDE SEQUENCE [LARGE SCALE GENOMIC DNA]</scope>
</reference>
<dbReference type="Proteomes" id="UP000281553">
    <property type="component" value="Unassembled WGS sequence"/>
</dbReference>
<feature type="domain" description="Ribonuclease H2 subunit B wHTH" evidence="3">
    <location>
        <begin position="72"/>
        <end position="224"/>
    </location>
</feature>
<dbReference type="InterPro" id="IPR019024">
    <property type="entry name" value="RNase_H2_suB_wHTH"/>
</dbReference>
<evidence type="ECO:0000313" key="5">
    <source>
        <dbReference type="Proteomes" id="UP000281553"/>
    </source>
</evidence>
<sequence>MSAFILGQTKRAEISLRPARTPEWDNESGHVYVCSEIDLILIFLPALIETVKFTTADGLLRLRSAPGLPHLFTEASLGRLERVCDKKSVGSHNVVRLNQDKLKVWLKQRVDNICRFANELSTSGERKLLHSLLSVQSQSSASAPLFASDSKSAKALASTAFDGDGLRTLAFEIVADNFPVALIEQLHNDLGLKTLSCADKENMATGQPSDSISESNAHIPKTVTPSMAKKQKFARGSKSIMSFFSKQD</sequence>
<dbReference type="Gene3D" id="1.10.20.120">
    <property type="match status" value="1"/>
</dbReference>
<dbReference type="InterPro" id="IPR040456">
    <property type="entry name" value="RNase_H2_suB"/>
</dbReference>
<gene>
    <name evidence="4" type="ORF">DILT_LOCUS6373</name>
</gene>
<dbReference type="GO" id="GO:0005654">
    <property type="term" value="C:nucleoplasm"/>
    <property type="evidence" value="ECO:0007669"/>
    <property type="project" value="TreeGrafter"/>
</dbReference>